<dbReference type="PRINTS" id="PR00171">
    <property type="entry name" value="SUGRTRNSPORT"/>
</dbReference>
<evidence type="ECO:0000256" key="2">
    <source>
        <dbReference type="ARBA" id="ARBA00010992"/>
    </source>
</evidence>
<dbReference type="AlphaFoldDB" id="A0A5N6KTT0"/>
<feature type="transmembrane region" description="Helical" evidence="7">
    <location>
        <begin position="273"/>
        <end position="292"/>
    </location>
</feature>
<dbReference type="InterPro" id="IPR050360">
    <property type="entry name" value="MFS_Sugar_Transporters"/>
</dbReference>
<feature type="transmembrane region" description="Helical" evidence="7">
    <location>
        <begin position="304"/>
        <end position="327"/>
    </location>
</feature>
<keyword evidence="4 7" id="KW-0812">Transmembrane</keyword>
<keyword evidence="3" id="KW-0813">Transport</keyword>
<feature type="transmembrane region" description="Helical" evidence="7">
    <location>
        <begin position="183"/>
        <end position="202"/>
    </location>
</feature>
<dbReference type="SUPFAM" id="SSF103473">
    <property type="entry name" value="MFS general substrate transporter"/>
    <property type="match status" value="1"/>
</dbReference>
<feature type="transmembrane region" description="Helical" evidence="7">
    <location>
        <begin position="136"/>
        <end position="163"/>
    </location>
</feature>
<dbReference type="InterPro" id="IPR005828">
    <property type="entry name" value="MFS_sugar_transport-like"/>
</dbReference>
<keyword evidence="10" id="KW-1185">Reference proteome</keyword>
<name>A0A5N6KTT0_9ROSI</name>
<reference evidence="9 10" key="1">
    <citation type="submission" date="2019-06" db="EMBL/GenBank/DDBJ databases">
        <title>A chromosomal-level reference genome of Carpinus fangiana (Coryloideae, Betulaceae).</title>
        <authorList>
            <person name="Yang X."/>
            <person name="Wang Z."/>
            <person name="Zhang L."/>
            <person name="Hao G."/>
            <person name="Liu J."/>
            <person name="Yang Y."/>
        </authorList>
    </citation>
    <scope>NUCLEOTIDE SEQUENCE [LARGE SCALE GENOMIC DNA]</scope>
    <source>
        <strain evidence="9">Cfa_2016G</strain>
        <tissue evidence="9">Leaf</tissue>
    </source>
</reference>
<proteinExistence type="inferred from homology"/>
<comment type="subcellular location">
    <subcellularLocation>
        <location evidence="1">Membrane</location>
        <topology evidence="1">Multi-pass membrane protein</topology>
    </subcellularLocation>
</comment>
<dbReference type="PANTHER" id="PTHR48022">
    <property type="entry name" value="PLASTIDIC GLUCOSE TRANSPORTER 4"/>
    <property type="match status" value="1"/>
</dbReference>
<evidence type="ECO:0000256" key="6">
    <source>
        <dbReference type="ARBA" id="ARBA00023136"/>
    </source>
</evidence>
<protein>
    <recommendedName>
        <fullName evidence="8">Major facilitator superfamily (MFS) profile domain-containing protein</fullName>
    </recommendedName>
</protein>
<keyword evidence="6 7" id="KW-0472">Membrane</keyword>
<feature type="transmembrane region" description="Helical" evidence="7">
    <location>
        <begin position="415"/>
        <end position="436"/>
    </location>
</feature>
<evidence type="ECO:0000313" key="9">
    <source>
        <dbReference type="EMBL" id="KAB8343146.1"/>
    </source>
</evidence>
<dbReference type="InterPro" id="IPR005829">
    <property type="entry name" value="Sugar_transporter_CS"/>
</dbReference>
<dbReference type="InterPro" id="IPR020846">
    <property type="entry name" value="MFS_dom"/>
</dbReference>
<dbReference type="FunFam" id="1.20.1250.20:FF:000026">
    <property type="entry name" value="MFS quinate transporter QutD"/>
    <property type="match status" value="1"/>
</dbReference>
<dbReference type="InterPro" id="IPR003663">
    <property type="entry name" value="Sugar/inositol_transpt"/>
</dbReference>
<evidence type="ECO:0000256" key="7">
    <source>
        <dbReference type="SAM" id="Phobius"/>
    </source>
</evidence>
<feature type="transmembrane region" description="Helical" evidence="7">
    <location>
        <begin position="240"/>
        <end position="261"/>
    </location>
</feature>
<dbReference type="Gene3D" id="1.20.1250.20">
    <property type="entry name" value="MFS general substrate transporter like domains"/>
    <property type="match status" value="1"/>
</dbReference>
<evidence type="ECO:0000256" key="5">
    <source>
        <dbReference type="ARBA" id="ARBA00022989"/>
    </source>
</evidence>
<feature type="transmembrane region" description="Helical" evidence="7">
    <location>
        <begin position="513"/>
        <end position="535"/>
    </location>
</feature>
<evidence type="ECO:0000313" key="10">
    <source>
        <dbReference type="Proteomes" id="UP000327013"/>
    </source>
</evidence>
<dbReference type="InterPro" id="IPR036259">
    <property type="entry name" value="MFS_trans_sf"/>
</dbReference>
<sequence length="649" mass="71441">MTSRAPDGVASVLPEGTLIITPPHIQQIFSSSLKSARVTSAAPALCPAPRKTPKVHSSKHQSLWQFAVQYCTRLAKRLTTVSAMDQSKAGAALVTPAVVENEHASKQTVLGHSGAIWETRQTYGPTGIKGLLASPYVAACAAFSALGGLLFGYDQGVVSVILVMPQFLDRIDRVADGASGSGFWKGLLTAMIELGALIGALNQGWIADKYSRKYSIVIAVVIFTVGSVLQTGAVDYAMLTVARFIGGIGIGMLSMVAPLYISEISPPEIRGTLLVLEEFSIVLGIVIAYWITFGTRFMAGEWSWRLPFFLQLIPGFVLGAGILFLPFSPRWLVSKGRNAEALSSLSKLRGVGEDDERVLLEWYDIQTEVRLQQEVLQERHPSLFEGAMNSAKKARLEVVAWLDLFKSGCRKRTHAACGIMWFQQFVGINALIYYSPTLFASMGQEYEMQLVLSGVLNVTQLVGVTSSIWTMDRFGRKPLLLWGAAFMFISHFIISILVGLYSDNWPAHRTAGWVSVAFLFIYMLAFGASWGPVPWAYPAEVFPSSLRAKGVGMSTATNWFTNFIIGLITPPLLNTNRHFGAYVFFAIWCLLALLWTIKFIKETKGRSLEQMDAVFGDNLGEKEVVRRQRIEREVIDEASSTGVDFRTRS</sequence>
<comment type="similarity">
    <text evidence="2">Belongs to the major facilitator superfamily. Sugar transporter (TC 2.A.1.1) family.</text>
</comment>
<feature type="transmembrane region" description="Helical" evidence="7">
    <location>
        <begin position="480"/>
        <end position="501"/>
    </location>
</feature>
<dbReference type="GO" id="GO:0005351">
    <property type="term" value="F:carbohydrate:proton symporter activity"/>
    <property type="evidence" value="ECO:0007669"/>
    <property type="project" value="TreeGrafter"/>
</dbReference>
<evidence type="ECO:0000256" key="1">
    <source>
        <dbReference type="ARBA" id="ARBA00004141"/>
    </source>
</evidence>
<dbReference type="Pfam" id="PF00083">
    <property type="entry name" value="Sugar_tr"/>
    <property type="match status" value="1"/>
</dbReference>
<evidence type="ECO:0000256" key="3">
    <source>
        <dbReference type="ARBA" id="ARBA00022448"/>
    </source>
</evidence>
<feature type="transmembrane region" description="Helical" evidence="7">
    <location>
        <begin position="214"/>
        <end position="234"/>
    </location>
</feature>
<dbReference type="PROSITE" id="PS00216">
    <property type="entry name" value="SUGAR_TRANSPORT_1"/>
    <property type="match status" value="1"/>
</dbReference>
<dbReference type="PROSITE" id="PS00217">
    <property type="entry name" value="SUGAR_TRANSPORT_2"/>
    <property type="match status" value="1"/>
</dbReference>
<dbReference type="GO" id="GO:0016020">
    <property type="term" value="C:membrane"/>
    <property type="evidence" value="ECO:0007669"/>
    <property type="project" value="UniProtKB-SubCell"/>
</dbReference>
<comment type="caution">
    <text evidence="9">The sequence shown here is derived from an EMBL/GenBank/DDBJ whole genome shotgun (WGS) entry which is preliminary data.</text>
</comment>
<accession>A0A5N6KTT0</accession>
<dbReference type="Proteomes" id="UP000327013">
    <property type="component" value="Unassembled WGS sequence"/>
</dbReference>
<evidence type="ECO:0000256" key="4">
    <source>
        <dbReference type="ARBA" id="ARBA00022692"/>
    </source>
</evidence>
<dbReference type="PROSITE" id="PS50850">
    <property type="entry name" value="MFS"/>
    <property type="match status" value="1"/>
</dbReference>
<feature type="domain" description="Major facilitator superfamily (MFS) profile" evidence="8">
    <location>
        <begin position="140"/>
        <end position="604"/>
    </location>
</feature>
<keyword evidence="5 7" id="KW-1133">Transmembrane helix</keyword>
<dbReference type="EMBL" id="VIBQ01000012">
    <property type="protein sequence ID" value="KAB8343146.1"/>
    <property type="molecule type" value="Genomic_DNA"/>
</dbReference>
<dbReference type="OrthoDB" id="5296287at2759"/>
<evidence type="ECO:0000259" key="8">
    <source>
        <dbReference type="PROSITE" id="PS50850"/>
    </source>
</evidence>
<gene>
    <name evidence="9" type="ORF">FH972_022737</name>
</gene>
<dbReference type="PANTHER" id="PTHR48022:SF14">
    <property type="entry name" value="MAJOR FACILITATOR SUPERFAMILY (MFS) PROFILE DOMAIN-CONTAINING PROTEIN-RELATED"/>
    <property type="match status" value="1"/>
</dbReference>
<feature type="transmembrane region" description="Helical" evidence="7">
    <location>
        <begin position="579"/>
        <end position="597"/>
    </location>
</feature>
<organism evidence="9 10">
    <name type="scientific">Carpinus fangiana</name>
    <dbReference type="NCBI Taxonomy" id="176857"/>
    <lineage>
        <taxon>Eukaryota</taxon>
        <taxon>Viridiplantae</taxon>
        <taxon>Streptophyta</taxon>
        <taxon>Embryophyta</taxon>
        <taxon>Tracheophyta</taxon>
        <taxon>Spermatophyta</taxon>
        <taxon>Magnoliopsida</taxon>
        <taxon>eudicotyledons</taxon>
        <taxon>Gunneridae</taxon>
        <taxon>Pentapetalae</taxon>
        <taxon>rosids</taxon>
        <taxon>fabids</taxon>
        <taxon>Fagales</taxon>
        <taxon>Betulaceae</taxon>
        <taxon>Carpinus</taxon>
    </lineage>
</organism>
<feature type="transmembrane region" description="Helical" evidence="7">
    <location>
        <begin position="556"/>
        <end position="573"/>
    </location>
</feature>